<accession>A0A2P2PEK0</accession>
<evidence type="ECO:0000313" key="2">
    <source>
        <dbReference type="EMBL" id="MBX53091.1"/>
    </source>
</evidence>
<keyword evidence="1" id="KW-0812">Transmembrane</keyword>
<keyword evidence="1" id="KW-1133">Transmembrane helix</keyword>
<sequence>MYVVLVCPIFYHDEMSTKLIIALFYSISSFTLYYNLPWLKVSIFQYFLSFKL</sequence>
<name>A0A2P2PEK0_RHIMU</name>
<evidence type="ECO:0000256" key="1">
    <source>
        <dbReference type="SAM" id="Phobius"/>
    </source>
</evidence>
<reference evidence="2" key="1">
    <citation type="submission" date="2018-02" db="EMBL/GenBank/DDBJ databases">
        <title>Rhizophora mucronata_Transcriptome.</title>
        <authorList>
            <person name="Meera S.P."/>
            <person name="Sreeshan A."/>
            <person name="Augustine A."/>
        </authorList>
    </citation>
    <scope>NUCLEOTIDE SEQUENCE</scope>
    <source>
        <tissue evidence="2">Leaf</tissue>
    </source>
</reference>
<dbReference type="AlphaFoldDB" id="A0A2P2PEK0"/>
<feature type="transmembrane region" description="Helical" evidence="1">
    <location>
        <begin position="19"/>
        <end position="36"/>
    </location>
</feature>
<keyword evidence="1" id="KW-0472">Membrane</keyword>
<organism evidence="2">
    <name type="scientific">Rhizophora mucronata</name>
    <name type="common">Asiatic mangrove</name>
    <dbReference type="NCBI Taxonomy" id="61149"/>
    <lineage>
        <taxon>Eukaryota</taxon>
        <taxon>Viridiplantae</taxon>
        <taxon>Streptophyta</taxon>
        <taxon>Embryophyta</taxon>
        <taxon>Tracheophyta</taxon>
        <taxon>Spermatophyta</taxon>
        <taxon>Magnoliopsida</taxon>
        <taxon>eudicotyledons</taxon>
        <taxon>Gunneridae</taxon>
        <taxon>Pentapetalae</taxon>
        <taxon>rosids</taxon>
        <taxon>fabids</taxon>
        <taxon>Malpighiales</taxon>
        <taxon>Rhizophoraceae</taxon>
        <taxon>Rhizophora</taxon>
    </lineage>
</organism>
<dbReference type="EMBL" id="GGEC01072607">
    <property type="protein sequence ID" value="MBX53091.1"/>
    <property type="molecule type" value="Transcribed_RNA"/>
</dbReference>
<protein>
    <submittedName>
        <fullName evidence="2">Uncharacterized protein</fullName>
    </submittedName>
</protein>
<proteinExistence type="predicted"/>